<keyword evidence="5 11" id="KW-0963">Cytoplasm</keyword>
<keyword evidence="13" id="KW-1185">Reference proteome</keyword>
<dbReference type="Proteomes" id="UP000002036">
    <property type="component" value="Chromosome E"/>
</dbReference>
<gene>
    <name evidence="12" type="ordered locus">KLTH0E11198g</name>
</gene>
<keyword evidence="9 11" id="KW-0819">tRNA processing</keyword>
<keyword evidence="8 11" id="KW-0949">S-adenosyl-L-methionine</keyword>
<dbReference type="EMBL" id="CU928169">
    <property type="protein sequence ID" value="CAR23526.1"/>
    <property type="molecule type" value="Genomic_DNA"/>
</dbReference>
<dbReference type="GeneID" id="8292129"/>
<dbReference type="Pfam" id="PF07757">
    <property type="entry name" value="AdoMet_MTase"/>
    <property type="match status" value="1"/>
</dbReference>
<evidence type="ECO:0000256" key="8">
    <source>
        <dbReference type="ARBA" id="ARBA00022691"/>
    </source>
</evidence>
<evidence type="ECO:0000256" key="10">
    <source>
        <dbReference type="ARBA" id="ARBA00047957"/>
    </source>
</evidence>
<dbReference type="HOGENOM" id="CLU_018580_2_0_1"/>
<dbReference type="InterPro" id="IPR011671">
    <property type="entry name" value="tRNA_uracil_MeTrfase"/>
</dbReference>
<keyword evidence="7 11" id="KW-0808">Transferase</keyword>
<protein>
    <recommendedName>
        <fullName evidence="4 11">tRNA (uracil-O(2)-)-methyltransferase</fullName>
        <ecNumber evidence="3 11">2.1.1.211</ecNumber>
    </recommendedName>
</protein>
<dbReference type="PANTHER" id="PTHR21210">
    <property type="entry name" value="TRNA (URACIL-O(2)-)-METHYLTRANSFERASE-RELATED"/>
    <property type="match status" value="1"/>
</dbReference>
<accession>C5DIB5</accession>
<sequence>MQKPLEFGALEPSLLGHEWHCMYRTVEPVDFRKSHFETAMLNVIRHPNINSTVILRADMLREWEFDFVNGREIKFQEEVHNVTDPDTQVINIDDFSVRDVAVASNLGLAKKMAMVRRIIPRNPYKDAIINQTCLVLNSTENSETSLIVYTPHLDSKELCPFYIPHVKAVAILLHQSQLSVHYIPFTDPDVPEIQDESERVVRTARRLLQTALKHSHGVKLGYEKKVAHDVVVDKVLFQDRYIALKKKYSRFLVDNWAESTDPTKHVFEDIAIAAFLIELWVKTYGEKFKDNVQFRDLGCGNGVLCYLLICEGIKGMGIDARQRKSWKIYPPEVQKCLKEQVIIPSVLLRPHPEVKKRAPELQHNGRFFPIKIQDKIAPATVVYSSEDLLKSPSVNVTEFPRDTFLIGNHSDELTCWIPLLGYPFVVIPCCSHNFSGQRIRYGVRKGHARNGNSTYAGLVDRVEAVATRVGWDIAKEMLRIPSTRNAAIVGTNNPDLAQWPTQEVYDTILEDGGADGWIENTMALTKKSPRAH</sequence>
<evidence type="ECO:0000256" key="6">
    <source>
        <dbReference type="ARBA" id="ARBA00022603"/>
    </source>
</evidence>
<dbReference type="GO" id="GO:0141101">
    <property type="term" value="F:tRNA(Ser) (uridine(44)-2'-O-)-methyltransferase activity"/>
    <property type="evidence" value="ECO:0007669"/>
    <property type="project" value="UniProtKB-EC"/>
</dbReference>
<dbReference type="InParanoid" id="C5DIB5"/>
<dbReference type="GO" id="GO:0030488">
    <property type="term" value="P:tRNA methylation"/>
    <property type="evidence" value="ECO:0007669"/>
    <property type="project" value="UniProtKB-UniRule"/>
</dbReference>
<comment type="catalytic activity">
    <reaction evidence="10 11">
        <text>uridine(44) in tRNA(Ser) + S-adenosyl-L-methionine = 2'-O-methyluridine(44) in tRNA(Ser) + S-adenosyl-L-homocysteine + H(+)</text>
        <dbReference type="Rhea" id="RHEA:43100"/>
        <dbReference type="Rhea" id="RHEA-COMP:10339"/>
        <dbReference type="Rhea" id="RHEA-COMP:10340"/>
        <dbReference type="ChEBI" id="CHEBI:15378"/>
        <dbReference type="ChEBI" id="CHEBI:57856"/>
        <dbReference type="ChEBI" id="CHEBI:59789"/>
        <dbReference type="ChEBI" id="CHEBI:65315"/>
        <dbReference type="ChEBI" id="CHEBI:74478"/>
        <dbReference type="EC" id="2.1.1.211"/>
    </reaction>
</comment>
<evidence type="ECO:0000256" key="1">
    <source>
        <dbReference type="ARBA" id="ARBA00004496"/>
    </source>
</evidence>
<reference evidence="12 13" key="1">
    <citation type="journal article" date="2009" name="Genome Res.">
        <title>Comparative genomics of protoploid Saccharomycetaceae.</title>
        <authorList>
            <consortium name="The Genolevures Consortium"/>
            <person name="Souciet J.-L."/>
            <person name="Dujon B."/>
            <person name="Gaillardin C."/>
            <person name="Johnston M."/>
            <person name="Baret P.V."/>
            <person name="Cliften P."/>
            <person name="Sherman D.J."/>
            <person name="Weissenbach J."/>
            <person name="Westhof E."/>
            <person name="Wincker P."/>
            <person name="Jubin C."/>
            <person name="Poulain J."/>
            <person name="Barbe V."/>
            <person name="Segurens B."/>
            <person name="Artiguenave F."/>
            <person name="Anthouard V."/>
            <person name="Vacherie B."/>
            <person name="Val M.-E."/>
            <person name="Fulton R.S."/>
            <person name="Minx P."/>
            <person name="Wilson R."/>
            <person name="Durrens P."/>
            <person name="Jean G."/>
            <person name="Marck C."/>
            <person name="Martin T."/>
            <person name="Nikolski M."/>
            <person name="Rolland T."/>
            <person name="Seret M.-L."/>
            <person name="Casaregola S."/>
            <person name="Despons L."/>
            <person name="Fairhead C."/>
            <person name="Fischer G."/>
            <person name="Lafontaine I."/>
            <person name="Leh V."/>
            <person name="Lemaire M."/>
            <person name="de Montigny J."/>
            <person name="Neuveglise C."/>
            <person name="Thierry A."/>
            <person name="Blanc-Lenfle I."/>
            <person name="Bleykasten C."/>
            <person name="Diffels J."/>
            <person name="Fritsch E."/>
            <person name="Frangeul L."/>
            <person name="Goeffon A."/>
            <person name="Jauniaux N."/>
            <person name="Kachouri-Lafond R."/>
            <person name="Payen C."/>
            <person name="Potier S."/>
            <person name="Pribylova L."/>
            <person name="Ozanne C."/>
            <person name="Richard G.-F."/>
            <person name="Sacerdot C."/>
            <person name="Straub M.-L."/>
            <person name="Talla E."/>
        </authorList>
    </citation>
    <scope>NUCLEOTIDE SEQUENCE [LARGE SCALE GENOMIC DNA]</scope>
    <source>
        <strain evidence="13">ATCC 56472 / CBS 6340 / NRRL Y-8284</strain>
    </source>
</reference>
<dbReference type="STRING" id="559295.C5DIB5"/>
<name>C5DIB5_LACTC</name>
<evidence type="ECO:0000256" key="7">
    <source>
        <dbReference type="ARBA" id="ARBA00022679"/>
    </source>
</evidence>
<dbReference type="OMA" id="IREPNIN"/>
<dbReference type="AlphaFoldDB" id="C5DIB5"/>
<dbReference type="PANTHER" id="PTHR21210:SF0">
    <property type="entry name" value="TRNA (URACIL-O(2)-)-METHYLTRANSFERASE-RELATED"/>
    <property type="match status" value="1"/>
</dbReference>
<evidence type="ECO:0000256" key="2">
    <source>
        <dbReference type="ARBA" id="ARBA00009056"/>
    </source>
</evidence>
<comment type="subcellular location">
    <subcellularLocation>
        <location evidence="1 11">Cytoplasm</location>
    </subcellularLocation>
</comment>
<dbReference type="FunCoup" id="C5DIB5">
    <property type="interactions" value="107"/>
</dbReference>
<dbReference type="OrthoDB" id="10047021at2759"/>
<organism evidence="12 13">
    <name type="scientific">Lachancea thermotolerans (strain ATCC 56472 / CBS 6340 / NRRL Y-8284)</name>
    <name type="common">Yeast</name>
    <name type="synonym">Kluyveromyces thermotolerans</name>
    <dbReference type="NCBI Taxonomy" id="559295"/>
    <lineage>
        <taxon>Eukaryota</taxon>
        <taxon>Fungi</taxon>
        <taxon>Dikarya</taxon>
        <taxon>Ascomycota</taxon>
        <taxon>Saccharomycotina</taxon>
        <taxon>Saccharomycetes</taxon>
        <taxon>Saccharomycetales</taxon>
        <taxon>Saccharomycetaceae</taxon>
        <taxon>Lachancea</taxon>
    </lineage>
</organism>
<evidence type="ECO:0000313" key="13">
    <source>
        <dbReference type="Proteomes" id="UP000002036"/>
    </source>
</evidence>
<evidence type="ECO:0000256" key="3">
    <source>
        <dbReference type="ARBA" id="ARBA00012795"/>
    </source>
</evidence>
<dbReference type="EC" id="2.1.1.211" evidence="3 11"/>
<proteinExistence type="inferred from homology"/>
<evidence type="ECO:0000313" key="12">
    <source>
        <dbReference type="EMBL" id="CAR23526.1"/>
    </source>
</evidence>
<keyword evidence="6 11" id="KW-0489">Methyltransferase</keyword>
<evidence type="ECO:0000256" key="4">
    <source>
        <dbReference type="ARBA" id="ARBA00017788"/>
    </source>
</evidence>
<comment type="function">
    <text evidence="11">Adenosyl-L-methionine (AdoMet)-dependent tRNA (uracil-O(2)-)-methyltransferase.</text>
</comment>
<evidence type="ECO:0000256" key="5">
    <source>
        <dbReference type="ARBA" id="ARBA00022490"/>
    </source>
</evidence>
<dbReference type="GO" id="GO:0005737">
    <property type="term" value="C:cytoplasm"/>
    <property type="evidence" value="ECO:0007669"/>
    <property type="project" value="UniProtKB-SubCell"/>
</dbReference>
<evidence type="ECO:0000256" key="9">
    <source>
        <dbReference type="ARBA" id="ARBA00022694"/>
    </source>
</evidence>
<comment type="similarity">
    <text evidence="2 11">Belongs to the TRM44 family.</text>
</comment>
<evidence type="ECO:0000256" key="11">
    <source>
        <dbReference type="RuleBase" id="RU368004"/>
    </source>
</evidence>
<dbReference type="eggNOG" id="KOG3790">
    <property type="taxonomic scope" value="Eukaryota"/>
</dbReference>
<dbReference type="KEGG" id="lth:KLTH0E11198g"/>
<dbReference type="RefSeq" id="XP_002553963.1">
    <property type="nucleotide sequence ID" value="XM_002553917.1"/>
</dbReference>